<evidence type="ECO:0000256" key="10">
    <source>
        <dbReference type="SAM" id="MobiDB-lite"/>
    </source>
</evidence>
<feature type="chain" id="PRO_5040361074" description="mannan endo-1,6-alpha-mannosidase" evidence="11">
    <location>
        <begin position="21"/>
        <end position="567"/>
    </location>
</feature>
<proteinExistence type="inferred from homology"/>
<feature type="compositionally biased region" description="Low complexity" evidence="10">
    <location>
        <begin position="415"/>
        <end position="464"/>
    </location>
</feature>
<dbReference type="InterPro" id="IPR014480">
    <property type="entry name" value="Mannan-1_6-alpha_mannosidase"/>
</dbReference>
<evidence type="ECO:0000313" key="12">
    <source>
        <dbReference type="EMBL" id="KAH7135929.1"/>
    </source>
</evidence>
<dbReference type="AlphaFoldDB" id="A0A9P9EF00"/>
<evidence type="ECO:0000256" key="6">
    <source>
        <dbReference type="ARBA" id="ARBA00022801"/>
    </source>
</evidence>
<evidence type="ECO:0000256" key="7">
    <source>
        <dbReference type="ARBA" id="ARBA00023136"/>
    </source>
</evidence>
<sequence>MRFSTSAGAALLSSAALVSAISFNPNDEASIKAVTKEYAFGLMSHYKNNATNTPAQDVGIFPRPHYWWAAGAAWGGMIEYSQFTGDASYIKTLHQALVSNYGPEKNILLPWRKDQEGNDDQAFWALSLMSALEFQFPDPQEAPTTYLEVVENAFNNIVSRWNTESCGGGLKWQIYPENAYGYNYKNSISNGAAFALGARLARYTGNEKYANWASKIFDWTKSVGLISDKFEVFDGADDKKNCADFDRTQWTYNIGMFLHGSAVMYNHTNGDEAWRKRTAGFIEHAGVFTYEGTDILSEVVCEENGKCNLDQQSFKAYFARFLGKTAIMAPFTRDRVTNWLKKSAVAAAKSCSGGQSGTECGFKWYTGGFDGIGGTGQQLSALEVTQALLMLNKNIVPATKGQSKPQPSSSPKPQPSSSAAPSSSSSAKSSGSIASSAVASSTPQSKAPGSSATSVAPASPSSTGNAPVGLPINIPASSGVCTCTPSSTVTIYVPPTPPPSATVPVVVPTISTRPGAPPPYPNGTIPNVPPPANTTGPIQFQGTATNGKTTTLSILGAAAVVIISSLL</sequence>
<name>A0A9P9EF00_9PLEO</name>
<dbReference type="EC" id="3.2.1.101" evidence="4"/>
<dbReference type="Gene3D" id="1.50.10.20">
    <property type="match status" value="1"/>
</dbReference>
<comment type="similarity">
    <text evidence="3">Belongs to the glycosyl hydrolase 76 family.</text>
</comment>
<gene>
    <name evidence="12" type="ORF">B0J11DRAFT_519551</name>
</gene>
<dbReference type="GO" id="GO:0012505">
    <property type="term" value="C:endomembrane system"/>
    <property type="evidence" value="ECO:0007669"/>
    <property type="project" value="UniProtKB-SubCell"/>
</dbReference>
<organism evidence="12 13">
    <name type="scientific">Dendryphion nanum</name>
    <dbReference type="NCBI Taxonomy" id="256645"/>
    <lineage>
        <taxon>Eukaryota</taxon>
        <taxon>Fungi</taxon>
        <taxon>Dikarya</taxon>
        <taxon>Ascomycota</taxon>
        <taxon>Pezizomycotina</taxon>
        <taxon>Dothideomycetes</taxon>
        <taxon>Pleosporomycetidae</taxon>
        <taxon>Pleosporales</taxon>
        <taxon>Torulaceae</taxon>
        <taxon>Dendryphion</taxon>
    </lineage>
</organism>
<dbReference type="PANTHER" id="PTHR12145">
    <property type="entry name" value="MANNAN ENDO-1,6-ALPHA-MANNOSIDASE DCW1"/>
    <property type="match status" value="1"/>
</dbReference>
<dbReference type="InterPro" id="IPR005198">
    <property type="entry name" value="Glyco_hydro_76"/>
</dbReference>
<keyword evidence="13" id="KW-1185">Reference proteome</keyword>
<feature type="signal peptide" evidence="11">
    <location>
        <begin position="1"/>
        <end position="20"/>
    </location>
</feature>
<evidence type="ECO:0000256" key="8">
    <source>
        <dbReference type="ARBA" id="ARBA00023180"/>
    </source>
</evidence>
<keyword evidence="5 11" id="KW-0732">Signal</keyword>
<comment type="catalytic activity">
    <reaction evidence="1">
        <text>Random hydrolysis of (1-&gt;6)-alpha-D-mannosidic linkages in unbranched (1-&gt;6)-mannans.</text>
        <dbReference type="EC" id="3.2.1.101"/>
    </reaction>
</comment>
<dbReference type="OrthoDB" id="4187847at2759"/>
<evidence type="ECO:0000256" key="1">
    <source>
        <dbReference type="ARBA" id="ARBA00001452"/>
    </source>
</evidence>
<evidence type="ECO:0000256" key="2">
    <source>
        <dbReference type="ARBA" id="ARBA00004308"/>
    </source>
</evidence>
<reference evidence="12" key="1">
    <citation type="journal article" date="2021" name="Nat. Commun.">
        <title>Genetic determinants of endophytism in the Arabidopsis root mycobiome.</title>
        <authorList>
            <person name="Mesny F."/>
            <person name="Miyauchi S."/>
            <person name="Thiergart T."/>
            <person name="Pickel B."/>
            <person name="Atanasova L."/>
            <person name="Karlsson M."/>
            <person name="Huettel B."/>
            <person name="Barry K.W."/>
            <person name="Haridas S."/>
            <person name="Chen C."/>
            <person name="Bauer D."/>
            <person name="Andreopoulos W."/>
            <person name="Pangilinan J."/>
            <person name="LaButti K."/>
            <person name="Riley R."/>
            <person name="Lipzen A."/>
            <person name="Clum A."/>
            <person name="Drula E."/>
            <person name="Henrissat B."/>
            <person name="Kohler A."/>
            <person name="Grigoriev I.V."/>
            <person name="Martin F.M."/>
            <person name="Hacquard S."/>
        </authorList>
    </citation>
    <scope>NUCLEOTIDE SEQUENCE</scope>
    <source>
        <strain evidence="12">MPI-CAGE-CH-0243</strain>
    </source>
</reference>
<evidence type="ECO:0000313" key="13">
    <source>
        <dbReference type="Proteomes" id="UP000700596"/>
    </source>
</evidence>
<evidence type="ECO:0000256" key="9">
    <source>
        <dbReference type="ARBA" id="ARBA00023295"/>
    </source>
</evidence>
<comment type="subcellular location">
    <subcellularLocation>
        <location evidence="2">Endomembrane system</location>
    </subcellularLocation>
</comment>
<feature type="region of interest" description="Disordered" evidence="10">
    <location>
        <begin position="398"/>
        <end position="464"/>
    </location>
</feature>
<dbReference type="EMBL" id="JAGMWT010000002">
    <property type="protein sequence ID" value="KAH7135929.1"/>
    <property type="molecule type" value="Genomic_DNA"/>
</dbReference>
<keyword evidence="9" id="KW-0326">Glycosidase</keyword>
<evidence type="ECO:0000256" key="5">
    <source>
        <dbReference type="ARBA" id="ARBA00022729"/>
    </source>
</evidence>
<keyword evidence="7" id="KW-0472">Membrane</keyword>
<keyword evidence="6 12" id="KW-0378">Hydrolase</keyword>
<dbReference type="SUPFAM" id="SSF48208">
    <property type="entry name" value="Six-hairpin glycosidases"/>
    <property type="match status" value="1"/>
</dbReference>
<evidence type="ECO:0000256" key="4">
    <source>
        <dbReference type="ARBA" id="ARBA00012350"/>
    </source>
</evidence>
<comment type="caution">
    <text evidence="12">The sequence shown here is derived from an EMBL/GenBank/DDBJ whole genome shotgun (WGS) entry which is preliminary data.</text>
</comment>
<evidence type="ECO:0000256" key="3">
    <source>
        <dbReference type="ARBA" id="ARBA00009699"/>
    </source>
</evidence>
<evidence type="ECO:0000256" key="11">
    <source>
        <dbReference type="SAM" id="SignalP"/>
    </source>
</evidence>
<dbReference type="PANTHER" id="PTHR12145:SF36">
    <property type="entry name" value="MANNAN ENDO-1,6-ALPHA-MANNOSIDASE DCW1"/>
    <property type="match status" value="1"/>
</dbReference>
<dbReference type="InterPro" id="IPR008928">
    <property type="entry name" value="6-hairpin_glycosidase_sf"/>
</dbReference>
<protein>
    <recommendedName>
        <fullName evidence="4">mannan endo-1,6-alpha-mannosidase</fullName>
        <ecNumber evidence="4">3.2.1.101</ecNumber>
    </recommendedName>
</protein>
<dbReference type="GO" id="GO:0008496">
    <property type="term" value="F:mannan endo-1,6-alpha-mannosidase activity"/>
    <property type="evidence" value="ECO:0007669"/>
    <property type="project" value="UniProtKB-EC"/>
</dbReference>
<accession>A0A9P9EF00</accession>
<dbReference type="FunFam" id="1.50.10.20:FF:000006">
    <property type="entry name" value="Mannan endo-1,6-alpha-mannosidase"/>
    <property type="match status" value="1"/>
</dbReference>
<dbReference type="GO" id="GO:0016052">
    <property type="term" value="P:carbohydrate catabolic process"/>
    <property type="evidence" value="ECO:0007669"/>
    <property type="project" value="InterPro"/>
</dbReference>
<keyword evidence="8" id="KW-0325">Glycoprotein</keyword>
<dbReference type="GO" id="GO:0009272">
    <property type="term" value="P:fungal-type cell wall biogenesis"/>
    <property type="evidence" value="ECO:0007669"/>
    <property type="project" value="TreeGrafter"/>
</dbReference>
<dbReference type="Proteomes" id="UP000700596">
    <property type="component" value="Unassembled WGS sequence"/>
</dbReference>
<dbReference type="Pfam" id="PF03663">
    <property type="entry name" value="Glyco_hydro_76"/>
    <property type="match status" value="1"/>
</dbReference>